<feature type="transmembrane region" description="Helical" evidence="1">
    <location>
        <begin position="129"/>
        <end position="151"/>
    </location>
</feature>
<gene>
    <name evidence="2" type="ORF">J2S14_003831</name>
</gene>
<proteinExistence type="predicted"/>
<evidence type="ECO:0000313" key="3">
    <source>
        <dbReference type="Proteomes" id="UP001232343"/>
    </source>
</evidence>
<comment type="caution">
    <text evidence="2">The sequence shown here is derived from an EMBL/GenBank/DDBJ whole genome shotgun (WGS) entry which is preliminary data.</text>
</comment>
<feature type="transmembrane region" description="Helical" evidence="1">
    <location>
        <begin position="199"/>
        <end position="221"/>
    </location>
</feature>
<accession>A0ABU0D979</accession>
<feature type="transmembrane region" description="Helical" evidence="1">
    <location>
        <begin position="157"/>
        <end position="179"/>
    </location>
</feature>
<feature type="transmembrane region" description="Helical" evidence="1">
    <location>
        <begin position="81"/>
        <end position="108"/>
    </location>
</feature>
<reference evidence="2 3" key="1">
    <citation type="submission" date="2023-07" db="EMBL/GenBank/DDBJ databases">
        <title>Genomic Encyclopedia of Type Strains, Phase IV (KMG-IV): sequencing the most valuable type-strain genomes for metagenomic binning, comparative biology and taxonomic classification.</title>
        <authorList>
            <person name="Goeker M."/>
        </authorList>
    </citation>
    <scope>NUCLEOTIDE SEQUENCE [LARGE SCALE GENOMIC DNA]</scope>
    <source>
        <strain evidence="2 3">DSM 27848</strain>
    </source>
</reference>
<dbReference type="Proteomes" id="UP001232343">
    <property type="component" value="Unassembled WGS sequence"/>
</dbReference>
<evidence type="ECO:0000256" key="1">
    <source>
        <dbReference type="SAM" id="Phobius"/>
    </source>
</evidence>
<keyword evidence="1" id="KW-1133">Transmembrane helix</keyword>
<feature type="transmembrane region" description="Helical" evidence="1">
    <location>
        <begin position="12"/>
        <end position="37"/>
    </location>
</feature>
<dbReference type="EMBL" id="JAUSUO010000012">
    <property type="protein sequence ID" value="MDQ0344986.1"/>
    <property type="molecule type" value="Genomic_DNA"/>
</dbReference>
<feature type="transmembrane region" description="Helical" evidence="1">
    <location>
        <begin position="227"/>
        <end position="252"/>
    </location>
</feature>
<name>A0ABU0D979_9BACI</name>
<protein>
    <submittedName>
        <fullName evidence="2">Uncharacterized protein</fullName>
    </submittedName>
</protein>
<sequence>MRLTDAFRKVHNHYTLILIPIIYDFISLGLGLLLVGFNGKEMLSSRLILEMGIPSASHLSNIPLFANHVDLLHISDKGHSFSWIVIVVMIIIGAFLQGGYISFLHSIVIGNDFRFSSFLKDGRKNWIQFIFLHMIVFLGKISVTAFLVIFFNIIGVFASLVIFLILRIIYIYLEFTIVVDRVSVAKALKLSNVYLKRSLPFSLCLIIVMYIFSSSISLMLHRLWSPITIIGTIVVYSYLMSIMQIAFMSLFCRLKKAA</sequence>
<keyword evidence="1" id="KW-0472">Membrane</keyword>
<keyword evidence="3" id="KW-1185">Reference proteome</keyword>
<organism evidence="2 3">
    <name type="scientific">Lederbergia wuyishanensis</name>
    <dbReference type="NCBI Taxonomy" id="1347903"/>
    <lineage>
        <taxon>Bacteria</taxon>
        <taxon>Bacillati</taxon>
        <taxon>Bacillota</taxon>
        <taxon>Bacilli</taxon>
        <taxon>Bacillales</taxon>
        <taxon>Bacillaceae</taxon>
        <taxon>Lederbergia</taxon>
    </lineage>
</organism>
<evidence type="ECO:0000313" key="2">
    <source>
        <dbReference type="EMBL" id="MDQ0344986.1"/>
    </source>
</evidence>
<keyword evidence="1" id="KW-0812">Transmembrane</keyword>
<dbReference type="RefSeq" id="WP_244683000.1">
    <property type="nucleotide sequence ID" value="NZ_JALIRM010000014.1"/>
</dbReference>